<evidence type="ECO:0000313" key="2">
    <source>
        <dbReference type="EMBL" id="KJF16493.1"/>
    </source>
</evidence>
<dbReference type="RefSeq" id="WP_052606356.1">
    <property type="nucleotide sequence ID" value="NZ_JXYS01000081.1"/>
</dbReference>
<keyword evidence="1" id="KW-1133">Transmembrane helix</keyword>
<dbReference type="Proteomes" id="UP000032360">
    <property type="component" value="Unassembled WGS sequence"/>
</dbReference>
<reference evidence="2 3" key="1">
    <citation type="submission" date="2015-01" db="EMBL/GenBank/DDBJ databases">
        <title>Draft genome of the acidophilic iron oxidizer Acidithrix ferrooxidans strain Py-F3.</title>
        <authorList>
            <person name="Poehlein A."/>
            <person name="Eisen S."/>
            <person name="Schloemann M."/>
            <person name="Johnson B.D."/>
            <person name="Daniel R."/>
            <person name="Muehling M."/>
        </authorList>
    </citation>
    <scope>NUCLEOTIDE SEQUENCE [LARGE SCALE GENOMIC DNA]</scope>
    <source>
        <strain evidence="2 3">Py-F3</strain>
    </source>
</reference>
<feature type="transmembrane region" description="Helical" evidence="1">
    <location>
        <begin position="38"/>
        <end position="59"/>
    </location>
</feature>
<accession>A0A0D8HEZ4</accession>
<keyword evidence="1" id="KW-0812">Transmembrane</keyword>
<evidence type="ECO:0000256" key="1">
    <source>
        <dbReference type="SAM" id="Phobius"/>
    </source>
</evidence>
<dbReference type="AlphaFoldDB" id="A0A0D8HEZ4"/>
<comment type="caution">
    <text evidence="2">The sequence shown here is derived from an EMBL/GenBank/DDBJ whole genome shotgun (WGS) entry which is preliminary data.</text>
</comment>
<organism evidence="2 3">
    <name type="scientific">Acidithrix ferrooxidans</name>
    <dbReference type="NCBI Taxonomy" id="1280514"/>
    <lineage>
        <taxon>Bacteria</taxon>
        <taxon>Bacillati</taxon>
        <taxon>Actinomycetota</taxon>
        <taxon>Acidimicrobiia</taxon>
        <taxon>Acidimicrobiales</taxon>
        <taxon>Acidimicrobiaceae</taxon>
        <taxon>Acidithrix</taxon>
    </lineage>
</organism>
<dbReference type="OrthoDB" id="9980037at2"/>
<evidence type="ECO:0000313" key="3">
    <source>
        <dbReference type="Proteomes" id="UP000032360"/>
    </source>
</evidence>
<gene>
    <name evidence="2" type="ORF">AXFE_26580</name>
</gene>
<name>A0A0D8HEZ4_9ACTN</name>
<dbReference type="STRING" id="1280514.AXFE_26580"/>
<dbReference type="EMBL" id="JXYS01000081">
    <property type="protein sequence ID" value="KJF16493.1"/>
    <property type="molecule type" value="Genomic_DNA"/>
</dbReference>
<keyword evidence="3" id="KW-1185">Reference proteome</keyword>
<sequence length="79" mass="8580">MSLINQTIIKITLLVGDGVHWLSQWRDRYDFDEAGEGVVSAAIAVLIFAFLGVILWVAFKATMGTATNTINAQVAKLGQ</sequence>
<dbReference type="PATRIC" id="fig|1280514.3.peg.3480"/>
<keyword evidence="1" id="KW-0472">Membrane</keyword>
<proteinExistence type="predicted"/>
<protein>
    <submittedName>
        <fullName evidence="2">Uncharacterized protein</fullName>
    </submittedName>
</protein>